<keyword evidence="3" id="KW-1185">Reference proteome</keyword>
<protein>
    <recommendedName>
        <fullName evidence="4">DUF3592 domain-containing protein</fullName>
    </recommendedName>
</protein>
<name>A0ABT2J3L1_9PSEU</name>
<dbReference type="EMBL" id="JAFFZE010000006">
    <property type="protein sequence ID" value="MCT2582437.1"/>
    <property type="molecule type" value="Genomic_DNA"/>
</dbReference>
<dbReference type="Proteomes" id="UP001156441">
    <property type="component" value="Unassembled WGS sequence"/>
</dbReference>
<gene>
    <name evidence="2" type="ORF">JT362_04790</name>
</gene>
<keyword evidence="1" id="KW-0472">Membrane</keyword>
<organism evidence="2 3">
    <name type="scientific">Actinophytocola gossypii</name>
    <dbReference type="NCBI Taxonomy" id="2812003"/>
    <lineage>
        <taxon>Bacteria</taxon>
        <taxon>Bacillati</taxon>
        <taxon>Actinomycetota</taxon>
        <taxon>Actinomycetes</taxon>
        <taxon>Pseudonocardiales</taxon>
        <taxon>Pseudonocardiaceae</taxon>
    </lineage>
</organism>
<feature type="transmembrane region" description="Helical" evidence="1">
    <location>
        <begin position="133"/>
        <end position="154"/>
    </location>
</feature>
<keyword evidence="1" id="KW-1133">Transmembrane helix</keyword>
<reference evidence="2 3" key="1">
    <citation type="submission" date="2021-02" db="EMBL/GenBank/DDBJ databases">
        <title>Actinophytocola xerophila sp. nov., isolated from soil of cotton cropping field.</title>
        <authorList>
            <person name="Huang R."/>
            <person name="Chen X."/>
            <person name="Ge X."/>
            <person name="Liu W."/>
        </authorList>
    </citation>
    <scope>NUCLEOTIDE SEQUENCE [LARGE SCALE GENOMIC DNA]</scope>
    <source>
        <strain evidence="2 3">S1-96</strain>
    </source>
</reference>
<feature type="transmembrane region" description="Helical" evidence="1">
    <location>
        <begin position="20"/>
        <end position="38"/>
    </location>
</feature>
<dbReference type="RefSeq" id="WP_260189789.1">
    <property type="nucleotide sequence ID" value="NZ_JAFFZE010000006.1"/>
</dbReference>
<evidence type="ECO:0008006" key="4">
    <source>
        <dbReference type="Google" id="ProtNLM"/>
    </source>
</evidence>
<comment type="caution">
    <text evidence="2">The sequence shown here is derived from an EMBL/GenBank/DDBJ whole genome shotgun (WGS) entry which is preliminary data.</text>
</comment>
<evidence type="ECO:0000313" key="2">
    <source>
        <dbReference type="EMBL" id="MCT2582437.1"/>
    </source>
</evidence>
<accession>A0ABT2J3L1</accession>
<keyword evidence="1" id="KW-0812">Transmembrane</keyword>
<sequence length="168" mass="18110">MTRTDRGRARKPLRRTAWGLFLGGLLGLVLMVGAGFVASGGPPAGPGSEATWPAGETVAFYRVPLAENGDQGTTMYCRLTPDGEETRTDYDIPVHRRVTPDFSGDATITCDQEVTLVTGETRLTVSEVSRGPWLTLPLLAIVVGVLCFFPRFLLGWSRLANGRSPFGP</sequence>
<evidence type="ECO:0000313" key="3">
    <source>
        <dbReference type="Proteomes" id="UP001156441"/>
    </source>
</evidence>
<proteinExistence type="predicted"/>
<evidence type="ECO:0000256" key="1">
    <source>
        <dbReference type="SAM" id="Phobius"/>
    </source>
</evidence>